<accession>A0A164R8S9</accession>
<name>A0A164R8S9_9CRUS</name>
<keyword evidence="2" id="KW-1185">Reference proteome</keyword>
<gene>
    <name evidence="1" type="ORF">APZ42_027573</name>
</gene>
<dbReference type="EMBL" id="LRGB01002207">
    <property type="protein sequence ID" value="KZS08430.1"/>
    <property type="molecule type" value="Genomic_DNA"/>
</dbReference>
<evidence type="ECO:0000313" key="1">
    <source>
        <dbReference type="EMBL" id="KZS08430.1"/>
    </source>
</evidence>
<comment type="caution">
    <text evidence="1">The sequence shown here is derived from an EMBL/GenBank/DDBJ whole genome shotgun (WGS) entry which is preliminary data.</text>
</comment>
<organism evidence="1 2">
    <name type="scientific">Daphnia magna</name>
    <dbReference type="NCBI Taxonomy" id="35525"/>
    <lineage>
        <taxon>Eukaryota</taxon>
        <taxon>Metazoa</taxon>
        <taxon>Ecdysozoa</taxon>
        <taxon>Arthropoda</taxon>
        <taxon>Crustacea</taxon>
        <taxon>Branchiopoda</taxon>
        <taxon>Diplostraca</taxon>
        <taxon>Cladocera</taxon>
        <taxon>Anomopoda</taxon>
        <taxon>Daphniidae</taxon>
        <taxon>Daphnia</taxon>
    </lineage>
</organism>
<dbReference type="AlphaFoldDB" id="A0A164R8S9"/>
<sequence>MCFQTMRNIVVKSTCSLSFHYKRVSISVGREEQGLVLRRVVNALTQTNSATRSSLCIIASC</sequence>
<reference evidence="1 2" key="1">
    <citation type="submission" date="2016-03" db="EMBL/GenBank/DDBJ databases">
        <title>EvidentialGene: Evidence-directed Construction of Genes on Genomes.</title>
        <authorList>
            <person name="Gilbert D.G."/>
            <person name="Choi J.-H."/>
            <person name="Mockaitis K."/>
            <person name="Colbourne J."/>
            <person name="Pfrender M."/>
        </authorList>
    </citation>
    <scope>NUCLEOTIDE SEQUENCE [LARGE SCALE GENOMIC DNA]</scope>
    <source>
        <strain evidence="1 2">Xinb3</strain>
        <tissue evidence="1">Complete organism</tissue>
    </source>
</reference>
<evidence type="ECO:0000313" key="2">
    <source>
        <dbReference type="Proteomes" id="UP000076858"/>
    </source>
</evidence>
<protein>
    <submittedName>
        <fullName evidence="1">Uncharacterized protein</fullName>
    </submittedName>
</protein>
<proteinExistence type="predicted"/>
<dbReference type="Proteomes" id="UP000076858">
    <property type="component" value="Unassembled WGS sequence"/>
</dbReference>